<protein>
    <submittedName>
        <fullName evidence="3">Uncharacterized protein</fullName>
    </submittedName>
</protein>
<reference evidence="2" key="1">
    <citation type="journal article" date="2013" name="Genetics">
        <title>The draft genome and transcriptome of Panagrellus redivivus are shaped by the harsh demands of a free-living lifestyle.</title>
        <authorList>
            <person name="Srinivasan J."/>
            <person name="Dillman A.R."/>
            <person name="Macchietto M.G."/>
            <person name="Heikkinen L."/>
            <person name="Lakso M."/>
            <person name="Fracchia K.M."/>
            <person name="Antoshechkin I."/>
            <person name="Mortazavi A."/>
            <person name="Wong G."/>
            <person name="Sternberg P.W."/>
        </authorList>
    </citation>
    <scope>NUCLEOTIDE SEQUENCE [LARGE SCALE GENOMIC DNA]</scope>
    <source>
        <strain evidence="2">MT8872</strain>
    </source>
</reference>
<feature type="region of interest" description="Disordered" evidence="1">
    <location>
        <begin position="138"/>
        <end position="163"/>
    </location>
</feature>
<reference evidence="3" key="2">
    <citation type="submission" date="2020-10" db="UniProtKB">
        <authorList>
            <consortium name="WormBaseParasite"/>
        </authorList>
    </citation>
    <scope>IDENTIFICATION</scope>
</reference>
<dbReference type="WBParaSite" id="Pan_g2059.t1">
    <property type="protein sequence ID" value="Pan_g2059.t1"/>
    <property type="gene ID" value="Pan_g2059"/>
</dbReference>
<evidence type="ECO:0000256" key="1">
    <source>
        <dbReference type="SAM" id="MobiDB-lite"/>
    </source>
</evidence>
<organism evidence="2 3">
    <name type="scientific">Panagrellus redivivus</name>
    <name type="common">Microworm</name>
    <dbReference type="NCBI Taxonomy" id="6233"/>
    <lineage>
        <taxon>Eukaryota</taxon>
        <taxon>Metazoa</taxon>
        <taxon>Ecdysozoa</taxon>
        <taxon>Nematoda</taxon>
        <taxon>Chromadorea</taxon>
        <taxon>Rhabditida</taxon>
        <taxon>Tylenchina</taxon>
        <taxon>Panagrolaimomorpha</taxon>
        <taxon>Panagrolaimoidea</taxon>
        <taxon>Panagrolaimidae</taxon>
        <taxon>Panagrellus</taxon>
    </lineage>
</organism>
<proteinExistence type="predicted"/>
<feature type="compositionally biased region" description="Polar residues" evidence="1">
    <location>
        <begin position="138"/>
        <end position="148"/>
    </location>
</feature>
<feature type="region of interest" description="Disordered" evidence="1">
    <location>
        <begin position="69"/>
        <end position="120"/>
    </location>
</feature>
<accession>A0A7E4VIG5</accession>
<sequence>MPRSPTPSECSTATNEPFTECVTASEGTTVTTALLAFDNCWTAVSPIENNSPQTAQSIQKRHSAESISKCISASESSSKTSSLDTASEKTTLTTALSTSVSSDSIQLNKNHDKPSNKAGEVTSWASSFKTSFWSNWTQSGSSASSMSLEHNDEPSLQPIPLISVSSVVQSKNDSDYK</sequence>
<evidence type="ECO:0000313" key="3">
    <source>
        <dbReference type="WBParaSite" id="Pan_g2059.t1"/>
    </source>
</evidence>
<dbReference type="Proteomes" id="UP000492821">
    <property type="component" value="Unassembled WGS sequence"/>
</dbReference>
<keyword evidence="2" id="KW-1185">Reference proteome</keyword>
<dbReference type="AlphaFoldDB" id="A0A7E4VIG5"/>
<name>A0A7E4VIG5_PANRE</name>
<evidence type="ECO:0000313" key="2">
    <source>
        <dbReference type="Proteomes" id="UP000492821"/>
    </source>
</evidence>
<feature type="compositionally biased region" description="Low complexity" evidence="1">
    <location>
        <begin position="69"/>
        <end position="104"/>
    </location>
</feature>